<proteinExistence type="predicted"/>
<evidence type="ECO:0000313" key="5">
    <source>
        <dbReference type="Proteomes" id="UP000012174"/>
    </source>
</evidence>
<name>M7SKS6_EUTLA</name>
<keyword evidence="1" id="KW-0175">Coiled coil</keyword>
<reference evidence="5" key="1">
    <citation type="journal article" date="2013" name="Genome Announc.">
        <title>Draft genome sequence of the grapevine dieback fungus Eutypa lata UCR-EL1.</title>
        <authorList>
            <person name="Blanco-Ulate B."/>
            <person name="Rolshausen P.E."/>
            <person name="Cantu D."/>
        </authorList>
    </citation>
    <scope>NUCLEOTIDE SEQUENCE [LARGE SCALE GENOMIC DNA]</scope>
    <source>
        <strain evidence="5">UCR-EL1</strain>
    </source>
</reference>
<dbReference type="eggNOG" id="ENOG502QWE7">
    <property type="taxonomic scope" value="Eukaryota"/>
</dbReference>
<sequence>MASSSPSGPGDYLPHAPASPSEESEQHDPFFSAASPPAAIHHHHRFSNFDPQIFALGPNVSPAQAKRALEAHLSETDRRMEEAGKLGTALVQQRKELTERLKDVEKMQTEGELSQDLRQKLSDIEKEYNEVARESARAFLPKQRVPSNEAAPGSPFVPEGKGGRRSVSPSKFEAQATGSPTKLSVPNRKIRNQPSNRIHDIEFAAEISTSLIAQVRNLQALLAEKEEELKETKAERSRLEYEAENFQQRVKALDENEHRYKDENWNLETQLHELMTAQKDAADREKKLTQSLNLLQADKTATQQKLDEVRLSHSKLVEEHAATVKRHDIELGTAKRNMVLGDSERGAMQRKIEELTTQNQELAKAFSLQRGRTTEREQVMGLSDEDFETANDNPTPEHSPPPSPIKGTPRHSMLETETLKTSLGHAQRTIQSLRANYHREKTEKLELRRMLHEARDEVEKIRNDPITVNKRARKAEAKEIKKPAPRLLGGLRSIRSEIFTDDSNWEDQPDNTSSAHPSPESRSSPKFVTPAGSIAGDDDDDDRFETANDTSDAAFETANERGTETDDFHTGAEDFTSDDDTETETESPSKRSNALRLRQHNLPMGLGRSRSIDSTASTEDEEDYYHFEGGARTPPSLPPLQSRFPLRVSRGAFRRSRQASEEPALQSSPSSFTNRSIMGTPRQHGQNLAAELGDFEGSDNESNLSATPSRRSIRARTASPPPAVPRLPKLVMVDSGMMTDPAPEMLSVFSGNLSDRPVSRHTVISRHSTVSLYTDAGVQENLDKSPSTAKDLALSKVHSQEVEPLPETETHATEIAAIRAEHAEHTKQLASEHATTQATALESLRAEHAEQMSQLSADHAASRAASSETLKASHAEEISKAEATVKEAFIHELEALKSSHAEEISKVSADALAAHVEEVKTLKNAHAVEIDVLKTAHAEYLALREAESKAAHAAEIQALTAKHSEEMVAFKTDSDTAHAAELDALQAKNSGDVSASLEKLKAAHAAEVEALQAKHSEEMSASKNEGDASHTAELEALRTKHHQELSSVQNDMKATHGIEIAALEASHSETLSSSQKNSVAARVAEIEELTAAHTAQIEQTKSQLAGAHTDELEALKASHTEHIDQVKGELLDARAKDLESLTASHAEQLEQAKLASSTAHAEQLDALKEAHSQEVDKIKESINATHSRELESLKETHEKQIGALREGDGASHAAEIAALVASHVKDLQSSKAEGEATLSRELTAIKDAHTQEIDSLKSQYAAAHAQELEGFKAALAKQVESSKVEGDAAHTQQLEALNAAHVEILQSHKRESEASQTQALDALRASHEKQVEELKSELAAAKSAELESLTAGHLKELETLRAENASSRAKLIEDLANTHSLEIGNARSESESVKEKELAALRASHVQALEDLKAEHDSTRFEALESLKKEHAAELTRELGVLRTQQDATRARELDQLKEGHAATLSRELDALQTERDATHSQELKAREEEHAKILTRDLEALRKELDATRLEELQALKDKHEAVLTKELEASDAQHAATLAQELKVLEGKHQATLTSGLQALADERDALRLREIADLKATHAQELDGLARLHATNQDETIKSLKASHAEQLDQIRLENETALARELDAANARHMEILDAQKQDNSAERDGLLKSHAAALEALRKSLVVLPPTLGISSVSTVETEPIEMSDDRSPRREAFIIPREVERPQTPQSKTRANDSPLIAEDETRQSPSISKGPETPESQRPFKEISTNAPQARRKAVAPTTDHSSQTTLTADSLNQMFKHKRELSQESVTIITARDPSGFGPNTDPRMIQAITQTMIGEYLWKYTRKAGREEMSENRHRRYFWVHPYTRTLNWSDSDPSAGRSETKAKSVPIEAVRVVTDDNPMPPGLHRKSLIIVAPGRTIKFTCTTGQRHETWFNALSYLLLRTGEELQPVAEDGTGNITQEDVQRSSLLIVVQLEDDPQ</sequence>
<feature type="region of interest" description="Disordered" evidence="2">
    <location>
        <begin position="1"/>
        <end position="39"/>
    </location>
</feature>
<feature type="compositionally biased region" description="Basic and acidic residues" evidence="2">
    <location>
        <begin position="558"/>
        <end position="572"/>
    </location>
</feature>
<dbReference type="GO" id="GO:0032065">
    <property type="term" value="P:maintenance of protein location in cell cortex"/>
    <property type="evidence" value="ECO:0007669"/>
    <property type="project" value="InterPro"/>
</dbReference>
<feature type="domain" description="PH" evidence="3">
    <location>
        <begin position="1819"/>
        <end position="1929"/>
    </location>
</feature>
<dbReference type="InterPro" id="IPR001849">
    <property type="entry name" value="PH_domain"/>
</dbReference>
<dbReference type="Pfam" id="PF12814">
    <property type="entry name" value="Mcp5_PH"/>
    <property type="match status" value="1"/>
</dbReference>
<gene>
    <name evidence="4" type="ORF">UCREL1_6051</name>
</gene>
<feature type="coiled-coil region" evidence="1">
    <location>
        <begin position="208"/>
        <end position="263"/>
    </location>
</feature>
<feature type="compositionally biased region" description="Polar residues" evidence="2">
    <location>
        <begin position="700"/>
        <end position="710"/>
    </location>
</feature>
<organism evidence="4 5">
    <name type="scientific">Eutypa lata (strain UCR-EL1)</name>
    <name type="common">Grapevine dieback disease fungus</name>
    <name type="synonym">Eutypa armeniacae</name>
    <dbReference type="NCBI Taxonomy" id="1287681"/>
    <lineage>
        <taxon>Eukaryota</taxon>
        <taxon>Fungi</taxon>
        <taxon>Dikarya</taxon>
        <taxon>Ascomycota</taxon>
        <taxon>Pezizomycotina</taxon>
        <taxon>Sordariomycetes</taxon>
        <taxon>Xylariomycetidae</taxon>
        <taxon>Xylariales</taxon>
        <taxon>Diatrypaceae</taxon>
        <taxon>Eutypa</taxon>
    </lineage>
</organism>
<evidence type="ECO:0000256" key="1">
    <source>
        <dbReference type="SAM" id="Coils"/>
    </source>
</evidence>
<dbReference type="PANTHER" id="PTHR28190:SF1">
    <property type="entry name" value="NUCLEAR MIGRATION PROTEIN NUM1"/>
    <property type="match status" value="1"/>
</dbReference>
<dbReference type="HOGENOM" id="CLU_001023_0_0_1"/>
<dbReference type="PANTHER" id="PTHR28190">
    <property type="entry name" value="NUCLEAR MIGRATION PROTEIN NUM1"/>
    <property type="match status" value="1"/>
</dbReference>
<feature type="compositionally biased region" description="Low complexity" evidence="2">
    <location>
        <begin position="513"/>
        <end position="525"/>
    </location>
</feature>
<dbReference type="GO" id="GO:0015631">
    <property type="term" value="F:tubulin binding"/>
    <property type="evidence" value="ECO:0007669"/>
    <property type="project" value="TreeGrafter"/>
</dbReference>
<feature type="coiled-coil region" evidence="1">
    <location>
        <begin position="1462"/>
        <end position="1531"/>
    </location>
</feature>
<feature type="region of interest" description="Disordered" evidence="2">
    <location>
        <begin position="370"/>
        <end position="410"/>
    </location>
</feature>
<dbReference type="OMA" id="LHHAHRM"/>
<dbReference type="GO" id="GO:0005543">
    <property type="term" value="F:phospholipid binding"/>
    <property type="evidence" value="ECO:0007669"/>
    <property type="project" value="InterPro"/>
</dbReference>
<keyword evidence="5" id="KW-1185">Reference proteome</keyword>
<evidence type="ECO:0000256" key="2">
    <source>
        <dbReference type="SAM" id="MobiDB-lite"/>
    </source>
</evidence>
<feature type="coiled-coil region" evidence="1">
    <location>
        <begin position="430"/>
        <end position="464"/>
    </location>
</feature>
<dbReference type="KEGG" id="ela:UCREL1_6051"/>
<dbReference type="InterPro" id="IPR053005">
    <property type="entry name" value="Nuclear_Pos-Cytoskel_Interact"/>
</dbReference>
<accession>M7SKS6</accession>
<dbReference type="GO" id="GO:0005938">
    <property type="term" value="C:cell cortex"/>
    <property type="evidence" value="ECO:0007669"/>
    <property type="project" value="InterPro"/>
</dbReference>
<dbReference type="GO" id="GO:0000226">
    <property type="term" value="P:microtubule cytoskeleton organization"/>
    <property type="evidence" value="ECO:0007669"/>
    <property type="project" value="TreeGrafter"/>
</dbReference>
<feature type="compositionally biased region" description="Basic and acidic residues" evidence="2">
    <location>
        <begin position="1689"/>
        <end position="1707"/>
    </location>
</feature>
<dbReference type="STRING" id="1287681.M7SKS6"/>
<dbReference type="InterPro" id="IPR024774">
    <property type="entry name" value="PH_dom-Mcp5-type"/>
</dbReference>
<dbReference type="Proteomes" id="UP000012174">
    <property type="component" value="Unassembled WGS sequence"/>
</dbReference>
<feature type="coiled-coil region" evidence="1">
    <location>
        <begin position="1317"/>
        <end position="1344"/>
    </location>
</feature>
<protein>
    <submittedName>
        <fullName evidence="4">Putative anucleate primary sterigmata protein a protein</fullName>
    </submittedName>
</protein>
<feature type="region of interest" description="Disordered" evidence="2">
    <location>
        <begin position="1682"/>
        <end position="1775"/>
    </location>
</feature>
<evidence type="ECO:0000259" key="3">
    <source>
        <dbReference type="PROSITE" id="PS50003"/>
    </source>
</evidence>
<feature type="compositionally biased region" description="Acidic residues" evidence="2">
    <location>
        <begin position="575"/>
        <end position="585"/>
    </location>
</feature>
<dbReference type="GO" id="GO:0005739">
    <property type="term" value="C:mitochondrion"/>
    <property type="evidence" value="ECO:0007669"/>
    <property type="project" value="TreeGrafter"/>
</dbReference>
<feature type="compositionally biased region" description="Acidic residues" evidence="2">
    <location>
        <begin position="500"/>
        <end position="509"/>
    </location>
</feature>
<dbReference type="CDD" id="cd13365">
    <property type="entry name" value="PH_PLC_plant-like"/>
    <property type="match status" value="1"/>
</dbReference>
<evidence type="ECO:0000313" key="4">
    <source>
        <dbReference type="EMBL" id="EMR66954.1"/>
    </source>
</evidence>
<feature type="compositionally biased region" description="Polar residues" evidence="2">
    <location>
        <begin position="665"/>
        <end position="677"/>
    </location>
</feature>
<dbReference type="SMART" id="SM00233">
    <property type="entry name" value="PH"/>
    <property type="match status" value="1"/>
</dbReference>
<feature type="compositionally biased region" description="Low complexity" evidence="2">
    <location>
        <begin position="856"/>
        <end position="867"/>
    </location>
</feature>
<feature type="region of interest" description="Disordered" evidence="2">
    <location>
        <begin position="848"/>
        <end position="875"/>
    </location>
</feature>
<dbReference type="PROSITE" id="PS50003">
    <property type="entry name" value="PH_DOMAIN"/>
    <property type="match status" value="1"/>
</dbReference>
<dbReference type="OrthoDB" id="2149224at2759"/>
<dbReference type="SUPFAM" id="SSF50729">
    <property type="entry name" value="PH domain-like"/>
    <property type="match status" value="1"/>
</dbReference>
<feature type="compositionally biased region" description="Polar residues" evidence="2">
    <location>
        <begin position="1766"/>
        <end position="1775"/>
    </location>
</feature>
<feature type="region of interest" description="Disordered" evidence="2">
    <location>
        <begin position="142"/>
        <end position="193"/>
    </location>
</feature>
<dbReference type="EMBL" id="KB706547">
    <property type="protein sequence ID" value="EMR66954.1"/>
    <property type="molecule type" value="Genomic_DNA"/>
</dbReference>
<feature type="region of interest" description="Disordered" evidence="2">
    <location>
        <begin position="500"/>
        <end position="727"/>
    </location>
</feature>